<sequence length="149" mass="16479">MLVRFKRQEQEGSMTFREKLAWVTLVGIILVYGGHLVSLIEGGNIVVGTNTELIIAMIAFGIVTAVGSIGVSVFTSKADREARDERDEKITLRAERAQGTIITIGAFLVFIYALMTGDRLIAHFLFFWMVAGEFAKVLYQITLYRGASA</sequence>
<name>A0A371RIM9_9PROT</name>
<dbReference type="InParanoid" id="A0A371RIM9"/>
<organism evidence="2 3">
    <name type="scientific">Parvularcula marina</name>
    <dbReference type="NCBI Taxonomy" id="2292771"/>
    <lineage>
        <taxon>Bacteria</taxon>
        <taxon>Pseudomonadati</taxon>
        <taxon>Pseudomonadota</taxon>
        <taxon>Alphaproteobacteria</taxon>
        <taxon>Parvularculales</taxon>
        <taxon>Parvularculaceae</taxon>
        <taxon>Parvularcula</taxon>
    </lineage>
</organism>
<protein>
    <recommendedName>
        <fullName evidence="4">DUF2178 domain-containing protein</fullName>
    </recommendedName>
</protein>
<feature type="transmembrane region" description="Helical" evidence="1">
    <location>
        <begin position="53"/>
        <end position="76"/>
    </location>
</feature>
<feature type="transmembrane region" description="Helical" evidence="1">
    <location>
        <begin position="121"/>
        <end position="139"/>
    </location>
</feature>
<evidence type="ECO:0000313" key="2">
    <source>
        <dbReference type="EMBL" id="RFB05306.1"/>
    </source>
</evidence>
<proteinExistence type="predicted"/>
<evidence type="ECO:0000256" key="1">
    <source>
        <dbReference type="SAM" id="Phobius"/>
    </source>
</evidence>
<dbReference type="Proteomes" id="UP000264589">
    <property type="component" value="Unassembled WGS sequence"/>
</dbReference>
<feature type="transmembrane region" description="Helical" evidence="1">
    <location>
        <begin position="97"/>
        <end position="115"/>
    </location>
</feature>
<accession>A0A371RIM9</accession>
<gene>
    <name evidence="2" type="ORF">DX908_08585</name>
</gene>
<keyword evidence="3" id="KW-1185">Reference proteome</keyword>
<keyword evidence="1" id="KW-0812">Transmembrane</keyword>
<evidence type="ECO:0008006" key="4">
    <source>
        <dbReference type="Google" id="ProtNLM"/>
    </source>
</evidence>
<dbReference type="AlphaFoldDB" id="A0A371RIM9"/>
<comment type="caution">
    <text evidence="2">The sequence shown here is derived from an EMBL/GenBank/DDBJ whole genome shotgun (WGS) entry which is preliminary data.</text>
</comment>
<evidence type="ECO:0000313" key="3">
    <source>
        <dbReference type="Proteomes" id="UP000264589"/>
    </source>
</evidence>
<keyword evidence="1" id="KW-0472">Membrane</keyword>
<dbReference type="EMBL" id="QUQO01000001">
    <property type="protein sequence ID" value="RFB05306.1"/>
    <property type="molecule type" value="Genomic_DNA"/>
</dbReference>
<reference evidence="2 3" key="1">
    <citation type="submission" date="2018-08" db="EMBL/GenBank/DDBJ databases">
        <title>Parvularcula sp. SM1705, isolated from surface water of the South Sea China.</title>
        <authorList>
            <person name="Sun L."/>
        </authorList>
    </citation>
    <scope>NUCLEOTIDE SEQUENCE [LARGE SCALE GENOMIC DNA]</scope>
    <source>
        <strain evidence="2 3">SM1705</strain>
    </source>
</reference>
<feature type="transmembrane region" description="Helical" evidence="1">
    <location>
        <begin position="20"/>
        <end position="41"/>
    </location>
</feature>
<keyword evidence="1" id="KW-1133">Transmembrane helix</keyword>